<accession>A0A380HKY9</accession>
<dbReference type="PANTHER" id="PTHR43280">
    <property type="entry name" value="ARAC-FAMILY TRANSCRIPTIONAL REGULATOR"/>
    <property type="match status" value="1"/>
</dbReference>
<sequence length="690" mass="80529">MISSLSIRNHYTTELKRCINKVIILLPLNKPCKINLNGSTITIEDGIIINNADLFQMFDVQDLVELSLPLPLFFEKDTCLSTSYFDFNHIKLVEQFRNLILENLHLPLQDENTASLYISNIIDFLIKEAKVTLNTVYIPPLNTKHPLLQQITEYIHHNIYHKISTKNVSKAFYISQSYISILFSSILNMNFKHYTTSLRIALSLFDLIQNDQSIYDVAIKYQFTNVSTYSKHFKHYIQMPPKKYIYNFRQEYYNEPKQIDIDQAKTIHYFAQIQKSAKRVDHIAKTLNLSTLSFSDTFNEPHTFIQLERLDDLVHFDAMISEQNDILVFPKVNISILDTQIIHLNAFKLQQVLTSIHQLIDRNYHITLKITSKFLTNQSSTFLRKLLLELKNNLNHITLQLDLTFNEAKSMTETINNIKQSYPQIKIGVIIDKIIENSANILQIRRFMSLLETDLYFINLDLISLAELITQKISPIQQDLDLKARIVLFIHSLGSKHAKKLIFNHLTHSAIKSCYHYSKQETHVAITQFLIEFNQLIGGFGYPYYSDDYDRIMLFNQYQSAMPVVHIYGLLSPYYKQPITTLPYAIVTKTKTHYHILLFNNLSESTISVNINHHFIKSFPIFSSLINSEYGLINNLIPQNINQTYIDKSLLKQINRTNYPRLKLTMHYFKDPLIFKLTKSALLNIMISIN</sequence>
<dbReference type="AlphaFoldDB" id="A0A380HKY9"/>
<feature type="domain" description="HTH araC/xylS-type" evidence="4">
    <location>
        <begin position="149"/>
        <end position="247"/>
    </location>
</feature>
<evidence type="ECO:0000313" key="5">
    <source>
        <dbReference type="EMBL" id="SUM82009.1"/>
    </source>
</evidence>
<evidence type="ECO:0000256" key="1">
    <source>
        <dbReference type="ARBA" id="ARBA00023015"/>
    </source>
</evidence>
<reference evidence="5 6" key="1">
    <citation type="submission" date="2018-06" db="EMBL/GenBank/DDBJ databases">
        <authorList>
            <consortium name="Pathogen Informatics"/>
            <person name="Doyle S."/>
        </authorList>
    </citation>
    <scope>NUCLEOTIDE SEQUENCE [LARGE SCALE GENOMIC DNA]</scope>
    <source>
        <strain evidence="5 6">NCTC7688</strain>
    </source>
</reference>
<keyword evidence="3" id="KW-0804">Transcription</keyword>
<evidence type="ECO:0000259" key="4">
    <source>
        <dbReference type="PROSITE" id="PS01124"/>
    </source>
</evidence>
<gene>
    <name evidence="5" type="ORF">NCTC7688_00505</name>
</gene>
<proteinExistence type="predicted"/>
<dbReference type="SUPFAM" id="SSF46689">
    <property type="entry name" value="Homeodomain-like"/>
    <property type="match status" value="1"/>
</dbReference>
<name>A0A380HKY9_STASA</name>
<dbReference type="Proteomes" id="UP000254707">
    <property type="component" value="Unassembled WGS sequence"/>
</dbReference>
<keyword evidence="1" id="KW-0805">Transcription regulation</keyword>
<dbReference type="PANTHER" id="PTHR43280:SF26">
    <property type="entry name" value="ARAC-FAMILY TRANSCRIPTIONAL REGULATOR"/>
    <property type="match status" value="1"/>
</dbReference>
<dbReference type="InterPro" id="IPR009057">
    <property type="entry name" value="Homeodomain-like_sf"/>
</dbReference>
<dbReference type="InterPro" id="IPR018060">
    <property type="entry name" value="HTH_AraC"/>
</dbReference>
<evidence type="ECO:0000256" key="3">
    <source>
        <dbReference type="ARBA" id="ARBA00023163"/>
    </source>
</evidence>
<dbReference type="GO" id="GO:0003700">
    <property type="term" value="F:DNA-binding transcription factor activity"/>
    <property type="evidence" value="ECO:0007669"/>
    <property type="project" value="InterPro"/>
</dbReference>
<dbReference type="InterPro" id="IPR018062">
    <property type="entry name" value="HTH_AraC-typ_CS"/>
</dbReference>
<dbReference type="RefSeq" id="WP_041079329.1">
    <property type="nucleotide sequence ID" value="NZ_CAXOOM010000002.1"/>
</dbReference>
<dbReference type="EMBL" id="UHED01000001">
    <property type="protein sequence ID" value="SUM82009.1"/>
    <property type="molecule type" value="Genomic_DNA"/>
</dbReference>
<dbReference type="Gene3D" id="1.10.10.60">
    <property type="entry name" value="Homeodomain-like"/>
    <property type="match status" value="2"/>
</dbReference>
<protein>
    <submittedName>
        <fullName evidence="5">Transcriptional regulator</fullName>
    </submittedName>
</protein>
<dbReference type="PROSITE" id="PS01124">
    <property type="entry name" value="HTH_ARAC_FAMILY_2"/>
    <property type="match status" value="1"/>
</dbReference>
<dbReference type="GO" id="GO:0043565">
    <property type="term" value="F:sequence-specific DNA binding"/>
    <property type="evidence" value="ECO:0007669"/>
    <property type="project" value="InterPro"/>
</dbReference>
<dbReference type="Pfam" id="PF12833">
    <property type="entry name" value="HTH_18"/>
    <property type="match status" value="1"/>
</dbReference>
<dbReference type="SMART" id="SM00342">
    <property type="entry name" value="HTH_ARAC"/>
    <property type="match status" value="1"/>
</dbReference>
<evidence type="ECO:0000256" key="2">
    <source>
        <dbReference type="ARBA" id="ARBA00023125"/>
    </source>
</evidence>
<organism evidence="5 6">
    <name type="scientific">Staphylococcus saprophyticus</name>
    <dbReference type="NCBI Taxonomy" id="29385"/>
    <lineage>
        <taxon>Bacteria</taxon>
        <taxon>Bacillati</taxon>
        <taxon>Bacillota</taxon>
        <taxon>Bacilli</taxon>
        <taxon>Bacillales</taxon>
        <taxon>Staphylococcaceae</taxon>
        <taxon>Staphylococcus</taxon>
    </lineage>
</organism>
<keyword evidence="2" id="KW-0238">DNA-binding</keyword>
<evidence type="ECO:0000313" key="6">
    <source>
        <dbReference type="Proteomes" id="UP000254707"/>
    </source>
</evidence>
<dbReference type="PROSITE" id="PS00041">
    <property type="entry name" value="HTH_ARAC_FAMILY_1"/>
    <property type="match status" value="1"/>
</dbReference>